<dbReference type="PANTHER" id="PTHR10210:SF41">
    <property type="entry name" value="RIBOSE-PHOSPHATE PYROPHOSPHOKINASE 1, CHLOROPLASTIC"/>
    <property type="match status" value="1"/>
</dbReference>
<dbReference type="SUPFAM" id="SSF53271">
    <property type="entry name" value="PRTase-like"/>
    <property type="match status" value="2"/>
</dbReference>
<evidence type="ECO:0000256" key="9">
    <source>
        <dbReference type="ARBA" id="ARBA00049535"/>
    </source>
</evidence>
<dbReference type="STRING" id="1798471.A3A21_00860"/>
<keyword evidence="6" id="KW-0418">Kinase</keyword>
<dbReference type="NCBIfam" id="NF002320">
    <property type="entry name" value="PRK01259.1"/>
    <property type="match status" value="1"/>
</dbReference>
<dbReference type="FunFam" id="3.40.50.2020:FF:000007">
    <property type="entry name" value="Ribose-phosphate pyrophosphokinase"/>
    <property type="match status" value="1"/>
</dbReference>
<dbReference type="AlphaFoldDB" id="A0A1F6BVH3"/>
<evidence type="ECO:0000256" key="6">
    <source>
        <dbReference type="ARBA" id="ARBA00022777"/>
    </source>
</evidence>
<dbReference type="Pfam" id="PF14572">
    <property type="entry name" value="Pribosyl_synth"/>
    <property type="match status" value="1"/>
</dbReference>
<keyword evidence="4" id="KW-0545">Nucleotide biosynthesis</keyword>
<dbReference type="NCBIfam" id="TIGR01251">
    <property type="entry name" value="ribP_PPkin"/>
    <property type="match status" value="1"/>
</dbReference>
<dbReference type="PANTHER" id="PTHR10210">
    <property type="entry name" value="RIBOSE-PHOSPHATE DIPHOSPHOKINASE FAMILY MEMBER"/>
    <property type="match status" value="1"/>
</dbReference>
<evidence type="ECO:0000256" key="8">
    <source>
        <dbReference type="ARBA" id="ARBA00022842"/>
    </source>
</evidence>
<dbReference type="GO" id="GO:0006015">
    <property type="term" value="P:5-phosphoribose 1-diphosphate biosynthetic process"/>
    <property type="evidence" value="ECO:0007669"/>
    <property type="project" value="TreeGrafter"/>
</dbReference>
<dbReference type="GO" id="GO:0002189">
    <property type="term" value="C:ribose phosphate diphosphokinase complex"/>
    <property type="evidence" value="ECO:0007669"/>
    <property type="project" value="TreeGrafter"/>
</dbReference>
<gene>
    <name evidence="11" type="ORF">A3A21_00860</name>
</gene>
<feature type="domain" description="Ribose-phosphate pyrophosphokinase N-terminal" evidence="10">
    <location>
        <begin position="8"/>
        <end position="123"/>
    </location>
</feature>
<organism evidence="11 12">
    <name type="scientific">Candidatus Jorgensenbacteria bacterium RIFCSPLOWO2_01_FULL_45_25b</name>
    <dbReference type="NCBI Taxonomy" id="1798471"/>
    <lineage>
        <taxon>Bacteria</taxon>
        <taxon>Candidatus Joergenseniibacteriota</taxon>
    </lineage>
</organism>
<keyword evidence="7" id="KW-0067">ATP-binding</keyword>
<keyword evidence="8" id="KW-0460">Magnesium</keyword>
<evidence type="ECO:0000256" key="5">
    <source>
        <dbReference type="ARBA" id="ARBA00022741"/>
    </source>
</evidence>
<dbReference type="InterPro" id="IPR029099">
    <property type="entry name" value="Pribosyltran_N"/>
</dbReference>
<name>A0A1F6BVH3_9BACT</name>
<evidence type="ECO:0000313" key="11">
    <source>
        <dbReference type="EMBL" id="OGG40772.1"/>
    </source>
</evidence>
<comment type="catalytic activity">
    <reaction evidence="9">
        <text>D-ribose 5-phosphate + ATP = 5-phospho-alpha-D-ribose 1-diphosphate + AMP + H(+)</text>
        <dbReference type="Rhea" id="RHEA:15609"/>
        <dbReference type="ChEBI" id="CHEBI:15378"/>
        <dbReference type="ChEBI" id="CHEBI:30616"/>
        <dbReference type="ChEBI" id="CHEBI:58017"/>
        <dbReference type="ChEBI" id="CHEBI:78346"/>
        <dbReference type="ChEBI" id="CHEBI:456215"/>
        <dbReference type="EC" id="2.7.6.1"/>
    </reaction>
</comment>
<comment type="caution">
    <text evidence="11">The sequence shown here is derived from an EMBL/GenBank/DDBJ whole genome shotgun (WGS) entry which is preliminary data.</text>
</comment>
<dbReference type="InterPro" id="IPR005946">
    <property type="entry name" value="Rib-P_diPkinase"/>
</dbReference>
<dbReference type="GO" id="GO:0006164">
    <property type="term" value="P:purine nucleotide biosynthetic process"/>
    <property type="evidence" value="ECO:0007669"/>
    <property type="project" value="TreeGrafter"/>
</dbReference>
<dbReference type="Proteomes" id="UP000176996">
    <property type="component" value="Unassembled WGS sequence"/>
</dbReference>
<evidence type="ECO:0000313" key="12">
    <source>
        <dbReference type="Proteomes" id="UP000176996"/>
    </source>
</evidence>
<evidence type="ECO:0000256" key="7">
    <source>
        <dbReference type="ARBA" id="ARBA00022840"/>
    </source>
</evidence>
<accession>A0A1F6BVH3</accession>
<dbReference type="GO" id="GO:0004749">
    <property type="term" value="F:ribose phosphate diphosphokinase activity"/>
    <property type="evidence" value="ECO:0007669"/>
    <property type="project" value="UniProtKB-EC"/>
</dbReference>
<evidence type="ECO:0000256" key="2">
    <source>
        <dbReference type="ARBA" id="ARBA00022679"/>
    </source>
</evidence>
<dbReference type="SMART" id="SM01400">
    <property type="entry name" value="Pribosyltran_N"/>
    <property type="match status" value="1"/>
</dbReference>
<keyword evidence="3" id="KW-0479">Metal-binding</keyword>
<evidence type="ECO:0000256" key="4">
    <source>
        <dbReference type="ARBA" id="ARBA00022727"/>
    </source>
</evidence>
<dbReference type="CDD" id="cd06223">
    <property type="entry name" value="PRTases_typeI"/>
    <property type="match status" value="1"/>
</dbReference>
<dbReference type="GO" id="GO:0016301">
    <property type="term" value="F:kinase activity"/>
    <property type="evidence" value="ECO:0007669"/>
    <property type="project" value="UniProtKB-KW"/>
</dbReference>
<dbReference type="Gene3D" id="3.40.50.2020">
    <property type="match status" value="2"/>
</dbReference>
<keyword evidence="5" id="KW-0547">Nucleotide-binding</keyword>
<sequence length="325" mass="35364">MSSENHLRLFTGRAHPGLAKEIADILGAPLGLIHLNTFADTETHVQIEESIRGANVFIIQPTCAPVNENLMELCIMLDAFRRASAGQLTAVIPYYGYARQDRKSTGREPISARLVADLLTTSGADRVVSVDLHVAQIQGFFDIPMEHLTAATTIVNYLKTKELADAIIVSPDAGRAKLAEKYAGVLKLPIAYMHKRRSGIGGRDVEVLEIIGDVCDKTPVIIDDVIAGGSIIQQARALYKTGANAAYIAVTHGVLVGQSLERLNEECIREVIITNTVPVPDDKRILIPKLQVLSIAPLLATVIRNIHNNKSVSQVFLAQHLEFAI</sequence>
<dbReference type="EC" id="2.7.6.1" evidence="1"/>
<dbReference type="InterPro" id="IPR000836">
    <property type="entry name" value="PRTase_dom"/>
</dbReference>
<evidence type="ECO:0000256" key="1">
    <source>
        <dbReference type="ARBA" id="ARBA00013247"/>
    </source>
</evidence>
<keyword evidence="2" id="KW-0808">Transferase</keyword>
<dbReference type="GO" id="GO:0005524">
    <property type="term" value="F:ATP binding"/>
    <property type="evidence" value="ECO:0007669"/>
    <property type="project" value="UniProtKB-KW"/>
</dbReference>
<evidence type="ECO:0000259" key="10">
    <source>
        <dbReference type="Pfam" id="PF13793"/>
    </source>
</evidence>
<reference evidence="11 12" key="1">
    <citation type="journal article" date="2016" name="Nat. Commun.">
        <title>Thousands of microbial genomes shed light on interconnected biogeochemical processes in an aquifer system.</title>
        <authorList>
            <person name="Anantharaman K."/>
            <person name="Brown C.T."/>
            <person name="Hug L.A."/>
            <person name="Sharon I."/>
            <person name="Castelle C.J."/>
            <person name="Probst A.J."/>
            <person name="Thomas B.C."/>
            <person name="Singh A."/>
            <person name="Wilkins M.J."/>
            <person name="Karaoz U."/>
            <person name="Brodie E.L."/>
            <person name="Williams K.H."/>
            <person name="Hubbard S.S."/>
            <person name="Banfield J.F."/>
        </authorList>
    </citation>
    <scope>NUCLEOTIDE SEQUENCE [LARGE SCALE GENOMIC DNA]</scope>
</reference>
<dbReference type="EMBL" id="MFKK01000019">
    <property type="protein sequence ID" value="OGG40772.1"/>
    <property type="molecule type" value="Genomic_DNA"/>
</dbReference>
<evidence type="ECO:0000256" key="3">
    <source>
        <dbReference type="ARBA" id="ARBA00022723"/>
    </source>
</evidence>
<protein>
    <recommendedName>
        <fullName evidence="1">ribose-phosphate diphosphokinase</fullName>
        <ecNumber evidence="1">2.7.6.1</ecNumber>
    </recommendedName>
</protein>
<dbReference type="GO" id="GO:0005737">
    <property type="term" value="C:cytoplasm"/>
    <property type="evidence" value="ECO:0007669"/>
    <property type="project" value="TreeGrafter"/>
</dbReference>
<dbReference type="GO" id="GO:0000287">
    <property type="term" value="F:magnesium ion binding"/>
    <property type="evidence" value="ECO:0007669"/>
    <property type="project" value="InterPro"/>
</dbReference>
<dbReference type="InterPro" id="IPR029057">
    <property type="entry name" value="PRTase-like"/>
</dbReference>
<proteinExistence type="predicted"/>
<dbReference type="Pfam" id="PF13793">
    <property type="entry name" value="Pribosyltran_N"/>
    <property type="match status" value="1"/>
</dbReference>